<accession>A0A7Z7IXQ0</accession>
<name>A0A7Z7IXQ0_XANCH</name>
<dbReference type="EMBL" id="OCZC01000054">
    <property type="protein sequence ID" value="SOO23512.1"/>
    <property type="molecule type" value="Genomic_DNA"/>
</dbReference>
<sequence length="39" mass="4803">MDQSTRNKSLYMSQYHWPHSFEMLTLSQFFLKQTNDKSF</sequence>
<comment type="caution">
    <text evidence="1">The sequence shown here is derived from an EMBL/GenBank/DDBJ whole genome shotgun (WGS) entry which is preliminary data.</text>
</comment>
<organism evidence="1 2">
    <name type="scientific">Xanthomonas campestris pv. phaseoli</name>
    <dbReference type="NCBI Taxonomy" id="317013"/>
    <lineage>
        <taxon>Bacteria</taxon>
        <taxon>Pseudomonadati</taxon>
        <taxon>Pseudomonadota</taxon>
        <taxon>Gammaproteobacteria</taxon>
        <taxon>Lysobacterales</taxon>
        <taxon>Lysobacteraceae</taxon>
        <taxon>Xanthomonas</taxon>
    </lineage>
</organism>
<evidence type="ECO:0000313" key="2">
    <source>
        <dbReference type="Proteomes" id="UP000234345"/>
    </source>
</evidence>
<dbReference type="Proteomes" id="UP000234345">
    <property type="component" value="Unassembled WGS sequence"/>
</dbReference>
<proteinExistence type="predicted"/>
<dbReference type="AlphaFoldDB" id="A0A7Z7IXQ0"/>
<evidence type="ECO:0000313" key="1">
    <source>
        <dbReference type="EMBL" id="SOO23512.1"/>
    </source>
</evidence>
<reference evidence="1 2" key="1">
    <citation type="submission" date="2017-10" db="EMBL/GenBank/DDBJ databases">
        <authorList>
            <person name="Regsiter A."/>
            <person name="William W."/>
        </authorList>
    </citation>
    <scope>NUCLEOTIDE SEQUENCE [LARGE SCALE GENOMIC DNA]</scope>
    <source>
        <strain evidence="1 2">CFBP6991</strain>
    </source>
</reference>
<protein>
    <submittedName>
        <fullName evidence="1">Uncharacterized protein</fullName>
    </submittedName>
</protein>
<gene>
    <name evidence="1" type="ORF">XFF6991_280171</name>
</gene>